<dbReference type="Gene3D" id="3.30.559.10">
    <property type="entry name" value="Chloramphenicol acetyltransferase-like domain"/>
    <property type="match status" value="2"/>
</dbReference>
<dbReference type="InterPro" id="IPR023213">
    <property type="entry name" value="CAT-like_dom_sf"/>
</dbReference>
<evidence type="ECO:0000256" key="3">
    <source>
        <dbReference type="ARBA" id="ARBA00023315"/>
    </source>
</evidence>
<accession>A0ABP0Z9A8</accession>
<keyword evidence="5" id="KW-1185">Reference proteome</keyword>
<evidence type="ECO:0000256" key="2">
    <source>
        <dbReference type="ARBA" id="ARBA00022679"/>
    </source>
</evidence>
<dbReference type="Pfam" id="PF02458">
    <property type="entry name" value="Transferase"/>
    <property type="match status" value="1"/>
</dbReference>
<evidence type="ECO:0000313" key="4">
    <source>
        <dbReference type="EMBL" id="CAK9327202.1"/>
    </source>
</evidence>
<comment type="similarity">
    <text evidence="1">Belongs to the plant acyltransferase family.</text>
</comment>
<dbReference type="PANTHER" id="PTHR31623:SF25">
    <property type="entry name" value="VINORINE SYNTHASE-LIKE"/>
    <property type="match status" value="1"/>
</dbReference>
<dbReference type="EMBL" id="OZ021742">
    <property type="protein sequence ID" value="CAK9327202.1"/>
    <property type="molecule type" value="Genomic_DNA"/>
</dbReference>
<gene>
    <name evidence="4" type="ORF">CITCOLO1_LOCUS19573</name>
</gene>
<sequence length="434" mass="49108">MEMNNFKVEIISTEIIKPSSPTPSENLQLKLSLLDQFAPSSYTPLLFFYTTDQLSGGDDHREWCRKLKKSLGETLSRFYLLAGTLVEAYLVECNDEGVAFSEARISGRLSEVMENPHDVVSLHRLLPFKPDAVLERDCILAVRYNVFECGGVVIALCITHKIVDGSSVAMFTKAWAATCRGDDENPVVPTFDTAELFPPMEIHGGNKRQSRMDKIVTRRFIFNKSNLAALKKQANSDALFLNQRPPSRVESVSGFLWNRFIALSHKKPPTKAKRFAVIQAVNLRNRTNPPMPPHSFGNIWWFATANVPTDEEQDFPSLVGKIRNAIEDIDSDYIRTLQDAEKSMREKMKMARMVYSGEVEMLSFTSWCYFPLYEADFGWGKPMWVCSPGRPYKNVVLLVNTSDGEGVEAWVNLEENDMAIFETDSQLLSFASLP</sequence>
<dbReference type="PANTHER" id="PTHR31623">
    <property type="entry name" value="F21J9.9"/>
    <property type="match status" value="1"/>
</dbReference>
<protein>
    <recommendedName>
        <fullName evidence="6">Vinorine synthase-like</fullName>
    </recommendedName>
</protein>
<evidence type="ECO:0008006" key="6">
    <source>
        <dbReference type="Google" id="ProtNLM"/>
    </source>
</evidence>
<dbReference type="Proteomes" id="UP001642487">
    <property type="component" value="Chromosome 8"/>
</dbReference>
<keyword evidence="3" id="KW-0012">Acyltransferase</keyword>
<evidence type="ECO:0000256" key="1">
    <source>
        <dbReference type="ARBA" id="ARBA00009861"/>
    </source>
</evidence>
<organism evidence="4 5">
    <name type="scientific">Citrullus colocynthis</name>
    <name type="common">colocynth</name>
    <dbReference type="NCBI Taxonomy" id="252529"/>
    <lineage>
        <taxon>Eukaryota</taxon>
        <taxon>Viridiplantae</taxon>
        <taxon>Streptophyta</taxon>
        <taxon>Embryophyta</taxon>
        <taxon>Tracheophyta</taxon>
        <taxon>Spermatophyta</taxon>
        <taxon>Magnoliopsida</taxon>
        <taxon>eudicotyledons</taxon>
        <taxon>Gunneridae</taxon>
        <taxon>Pentapetalae</taxon>
        <taxon>rosids</taxon>
        <taxon>fabids</taxon>
        <taxon>Cucurbitales</taxon>
        <taxon>Cucurbitaceae</taxon>
        <taxon>Benincaseae</taxon>
        <taxon>Citrullus</taxon>
    </lineage>
</organism>
<reference evidence="4 5" key="1">
    <citation type="submission" date="2024-03" db="EMBL/GenBank/DDBJ databases">
        <authorList>
            <person name="Gkanogiannis A."/>
            <person name="Becerra Lopez-Lavalle L."/>
        </authorList>
    </citation>
    <scope>NUCLEOTIDE SEQUENCE [LARGE SCALE GENOMIC DNA]</scope>
</reference>
<evidence type="ECO:0000313" key="5">
    <source>
        <dbReference type="Proteomes" id="UP001642487"/>
    </source>
</evidence>
<name>A0ABP0Z9A8_9ROSI</name>
<keyword evidence="2" id="KW-0808">Transferase</keyword>
<proteinExistence type="inferred from homology"/>